<evidence type="ECO:0000313" key="3">
    <source>
        <dbReference type="Proteomes" id="UP000037035"/>
    </source>
</evidence>
<protein>
    <submittedName>
        <fullName evidence="2">Uncharacterized protein</fullName>
    </submittedName>
</protein>
<accession>A0A0L6VTS1</accession>
<feature type="compositionally biased region" description="Low complexity" evidence="1">
    <location>
        <begin position="105"/>
        <end position="117"/>
    </location>
</feature>
<dbReference type="AlphaFoldDB" id="A0A0L6VTS1"/>
<feature type="compositionally biased region" description="Low complexity" evidence="1">
    <location>
        <begin position="182"/>
        <end position="193"/>
    </location>
</feature>
<feature type="region of interest" description="Disordered" evidence="1">
    <location>
        <begin position="84"/>
        <end position="125"/>
    </location>
</feature>
<feature type="region of interest" description="Disordered" evidence="1">
    <location>
        <begin position="178"/>
        <end position="200"/>
    </location>
</feature>
<reference evidence="2 3" key="1">
    <citation type="submission" date="2015-08" db="EMBL/GenBank/DDBJ databases">
        <title>Next Generation Sequencing and Analysis of the Genome of Puccinia sorghi L Schw, the Causal Agent of Maize Common Rust.</title>
        <authorList>
            <person name="Rochi L."/>
            <person name="Burguener G."/>
            <person name="Darino M."/>
            <person name="Turjanski A."/>
            <person name="Kreff E."/>
            <person name="Dieguez M.J."/>
            <person name="Sacco F."/>
        </authorList>
    </citation>
    <scope>NUCLEOTIDE SEQUENCE [LARGE SCALE GENOMIC DNA]</scope>
    <source>
        <strain evidence="2 3">RO10H11247</strain>
    </source>
</reference>
<evidence type="ECO:0000313" key="2">
    <source>
        <dbReference type="EMBL" id="KNZ64086.1"/>
    </source>
</evidence>
<sequence>MNHPLHEQELFHSRSSPNLNHQQYHKLLPIKPQTQTPLPIIGIPEPVQPPPLPNSKNSTIKQLSKAIQKSLNLNRLIKRKHINQTTTTNNNNNNTLPPHPPPPLQFSLSNSSSSQPPTWSAYQLDHLHPPSQSSYLVDNLSIGSLSHPDWNYSSDPRHSSGTSSGEFSWRIGHNYHHHDTNRSSSSPRSPSHSTNWFGRFTSRPRTMPAGMTASDQHPSISTLPDRHYSAYPRQLGHKSVSFSALFSAVRPSTGLRPVFGISVKEALQLSREDYHGIYGHAQLPTIIFKCGERLKCAEDLHGSYSRIRETP</sequence>
<comment type="caution">
    <text evidence="2">The sequence shown here is derived from an EMBL/GenBank/DDBJ whole genome shotgun (WGS) entry which is preliminary data.</text>
</comment>
<feature type="region of interest" description="Disordered" evidence="1">
    <location>
        <begin position="35"/>
        <end position="58"/>
    </location>
</feature>
<name>A0A0L6VTS1_9BASI</name>
<organism evidence="2 3">
    <name type="scientific">Puccinia sorghi</name>
    <dbReference type="NCBI Taxonomy" id="27349"/>
    <lineage>
        <taxon>Eukaryota</taxon>
        <taxon>Fungi</taxon>
        <taxon>Dikarya</taxon>
        <taxon>Basidiomycota</taxon>
        <taxon>Pucciniomycotina</taxon>
        <taxon>Pucciniomycetes</taxon>
        <taxon>Pucciniales</taxon>
        <taxon>Pucciniaceae</taxon>
        <taxon>Puccinia</taxon>
    </lineage>
</organism>
<gene>
    <name evidence="2" type="ORF">VP01_1068g1</name>
</gene>
<evidence type="ECO:0000256" key="1">
    <source>
        <dbReference type="SAM" id="MobiDB-lite"/>
    </source>
</evidence>
<dbReference type="EMBL" id="LAVV01000765">
    <property type="protein sequence ID" value="KNZ64086.1"/>
    <property type="molecule type" value="Genomic_DNA"/>
</dbReference>
<dbReference type="Proteomes" id="UP000037035">
    <property type="component" value="Unassembled WGS sequence"/>
</dbReference>
<dbReference type="VEuPathDB" id="FungiDB:VP01_1068g1"/>
<feature type="compositionally biased region" description="Low complexity" evidence="1">
    <location>
        <begin position="85"/>
        <end position="96"/>
    </location>
</feature>
<keyword evidence="3" id="KW-1185">Reference proteome</keyword>
<proteinExistence type="predicted"/>